<evidence type="ECO:0000313" key="2">
    <source>
        <dbReference type="Proteomes" id="UP001202328"/>
    </source>
</evidence>
<comment type="caution">
    <text evidence="1">The sequence shown here is derived from an EMBL/GenBank/DDBJ whole genome shotgun (WGS) entry which is preliminary data.</text>
</comment>
<organism evidence="1 2">
    <name type="scientific">Papaver atlanticum</name>
    <dbReference type="NCBI Taxonomy" id="357466"/>
    <lineage>
        <taxon>Eukaryota</taxon>
        <taxon>Viridiplantae</taxon>
        <taxon>Streptophyta</taxon>
        <taxon>Embryophyta</taxon>
        <taxon>Tracheophyta</taxon>
        <taxon>Spermatophyta</taxon>
        <taxon>Magnoliopsida</taxon>
        <taxon>Ranunculales</taxon>
        <taxon>Papaveraceae</taxon>
        <taxon>Papaveroideae</taxon>
        <taxon>Papaver</taxon>
    </lineage>
</organism>
<protein>
    <submittedName>
        <fullName evidence="1">Uncharacterized protein</fullName>
    </submittedName>
</protein>
<name>A0AAD4XQ24_9MAGN</name>
<dbReference type="AlphaFoldDB" id="A0AAD4XQ24"/>
<dbReference type="Proteomes" id="UP001202328">
    <property type="component" value="Unassembled WGS sequence"/>
</dbReference>
<dbReference type="EMBL" id="JAJJMB010005972">
    <property type="protein sequence ID" value="KAI3936352.1"/>
    <property type="molecule type" value="Genomic_DNA"/>
</dbReference>
<gene>
    <name evidence="1" type="ORF">MKW98_005776</name>
</gene>
<reference evidence="1" key="1">
    <citation type="submission" date="2022-04" db="EMBL/GenBank/DDBJ databases">
        <title>A functionally conserved STORR gene fusion in Papaver species that diverged 16.8 million years ago.</title>
        <authorList>
            <person name="Catania T."/>
        </authorList>
    </citation>
    <scope>NUCLEOTIDE SEQUENCE</scope>
    <source>
        <strain evidence="1">S-188037</strain>
    </source>
</reference>
<proteinExistence type="predicted"/>
<keyword evidence="2" id="KW-1185">Reference proteome</keyword>
<sequence>MCARGIDVGNDTSDCNGDFNIGGYYEDQSVSVNATTDDVGPIYEVTQEDETKWQEYFGQHLKEPRRV</sequence>
<accession>A0AAD4XQ24</accession>
<evidence type="ECO:0000313" key="1">
    <source>
        <dbReference type="EMBL" id="KAI3936352.1"/>
    </source>
</evidence>